<evidence type="ECO:0000313" key="7">
    <source>
        <dbReference type="Proteomes" id="UP000233742"/>
    </source>
</evidence>
<dbReference type="Pfam" id="PF04828">
    <property type="entry name" value="GFA"/>
    <property type="match status" value="1"/>
</dbReference>
<dbReference type="GO" id="GO:0016846">
    <property type="term" value="F:carbon-sulfur lyase activity"/>
    <property type="evidence" value="ECO:0007669"/>
    <property type="project" value="InterPro"/>
</dbReference>
<organism evidence="6 7">
    <name type="scientific">Paracoccus tegillarcae</name>
    <dbReference type="NCBI Taxonomy" id="1529068"/>
    <lineage>
        <taxon>Bacteria</taxon>
        <taxon>Pseudomonadati</taxon>
        <taxon>Pseudomonadota</taxon>
        <taxon>Alphaproteobacteria</taxon>
        <taxon>Rhodobacterales</taxon>
        <taxon>Paracoccaceae</taxon>
        <taxon>Paracoccus</taxon>
    </lineage>
</organism>
<dbReference type="Proteomes" id="UP000233742">
    <property type="component" value="Chromosome"/>
</dbReference>
<evidence type="ECO:0000256" key="3">
    <source>
        <dbReference type="ARBA" id="ARBA00022833"/>
    </source>
</evidence>
<gene>
    <name evidence="6" type="ORF">CUV01_10395</name>
</gene>
<dbReference type="AlphaFoldDB" id="A0A2K9EWS6"/>
<evidence type="ECO:0000256" key="1">
    <source>
        <dbReference type="ARBA" id="ARBA00005495"/>
    </source>
</evidence>
<dbReference type="InterPro" id="IPR011057">
    <property type="entry name" value="Mss4-like_sf"/>
</dbReference>
<dbReference type="SUPFAM" id="SSF51316">
    <property type="entry name" value="Mss4-like"/>
    <property type="match status" value="1"/>
</dbReference>
<dbReference type="KEGG" id="paro:CUV01_10395"/>
<dbReference type="PROSITE" id="PS51891">
    <property type="entry name" value="CENP_V_GFA"/>
    <property type="match status" value="1"/>
</dbReference>
<dbReference type="InterPro" id="IPR006913">
    <property type="entry name" value="CENP-V/GFA"/>
</dbReference>
<feature type="domain" description="CENP-V/GFA" evidence="5">
    <location>
        <begin position="5"/>
        <end position="106"/>
    </location>
</feature>
<name>A0A2K9EWS6_9RHOB</name>
<evidence type="ECO:0000256" key="2">
    <source>
        <dbReference type="ARBA" id="ARBA00022723"/>
    </source>
</evidence>
<proteinExistence type="inferred from homology"/>
<comment type="similarity">
    <text evidence="1">Belongs to the Gfa family.</text>
</comment>
<keyword evidence="3" id="KW-0862">Zinc</keyword>
<dbReference type="OrthoDB" id="9807246at2"/>
<dbReference type="EMBL" id="CP025408">
    <property type="protein sequence ID" value="AUH33744.1"/>
    <property type="molecule type" value="Genomic_DNA"/>
</dbReference>
<dbReference type="GO" id="GO:0046872">
    <property type="term" value="F:metal ion binding"/>
    <property type="evidence" value="ECO:0007669"/>
    <property type="project" value="UniProtKB-KW"/>
</dbReference>
<accession>A0A2K9EWS6</accession>
<sequence length="132" mass="14451">MSKAITGRCLCGASSYRTESKPINIRVCHCKLCQKATGAPFFARVLVPLDELNIAGPVQWHNSSPEVSRGFCADCGSALFSKRASRNAIGLSFGSLDRPNEFAPEEHIWISEKQSWLHFDDGLPTHSCSVPT</sequence>
<reference evidence="6 7" key="1">
    <citation type="submission" date="2017-12" db="EMBL/GenBank/DDBJ databases">
        <authorList>
            <person name="Hurst M.R.H."/>
        </authorList>
    </citation>
    <scope>NUCLEOTIDE SEQUENCE [LARGE SCALE GENOMIC DNA]</scope>
    <source>
        <strain evidence="6 7">BM15</strain>
    </source>
</reference>
<evidence type="ECO:0000313" key="6">
    <source>
        <dbReference type="EMBL" id="AUH33744.1"/>
    </source>
</evidence>
<keyword evidence="4" id="KW-0456">Lyase</keyword>
<keyword evidence="7" id="KW-1185">Reference proteome</keyword>
<dbReference type="PANTHER" id="PTHR33337:SF40">
    <property type="entry name" value="CENP-V_GFA DOMAIN-CONTAINING PROTEIN-RELATED"/>
    <property type="match status" value="1"/>
</dbReference>
<dbReference type="PANTHER" id="PTHR33337">
    <property type="entry name" value="GFA DOMAIN-CONTAINING PROTEIN"/>
    <property type="match status" value="1"/>
</dbReference>
<dbReference type="Gene3D" id="3.90.1590.10">
    <property type="entry name" value="glutathione-dependent formaldehyde- activating enzyme (gfa)"/>
    <property type="match status" value="1"/>
</dbReference>
<keyword evidence="2" id="KW-0479">Metal-binding</keyword>
<evidence type="ECO:0000256" key="4">
    <source>
        <dbReference type="ARBA" id="ARBA00023239"/>
    </source>
</evidence>
<protein>
    <submittedName>
        <fullName evidence="6">GFA family protein</fullName>
    </submittedName>
</protein>
<dbReference type="RefSeq" id="WP_101460410.1">
    <property type="nucleotide sequence ID" value="NZ_CP025408.1"/>
</dbReference>
<evidence type="ECO:0000259" key="5">
    <source>
        <dbReference type="PROSITE" id="PS51891"/>
    </source>
</evidence>